<dbReference type="NCBIfam" id="TIGR03592">
    <property type="entry name" value="yidC_oxa1_cterm"/>
    <property type="match status" value="1"/>
</dbReference>
<evidence type="ECO:0000256" key="6">
    <source>
        <dbReference type="ARBA" id="ARBA00022989"/>
    </source>
</evidence>
<feature type="domain" description="Membrane insertase YidC/Oxa/ALB C-terminal" evidence="11">
    <location>
        <begin position="245"/>
        <end position="457"/>
    </location>
</feature>
<evidence type="ECO:0000256" key="3">
    <source>
        <dbReference type="ARBA" id="ARBA00022475"/>
    </source>
</evidence>
<gene>
    <name evidence="12" type="primary">oxaA2</name>
    <name evidence="12" type="ORF">SLY_0488</name>
</gene>
<dbReference type="HOGENOM" id="CLU_518594_0_0_14"/>
<dbReference type="OrthoDB" id="9780552at2"/>
<keyword evidence="5" id="KW-0653">Protein transport</keyword>
<feature type="transmembrane region" description="Helical" evidence="10">
    <location>
        <begin position="218"/>
        <end position="238"/>
    </location>
</feature>
<dbReference type="GO" id="GO:0051205">
    <property type="term" value="P:protein insertion into membrane"/>
    <property type="evidence" value="ECO:0007669"/>
    <property type="project" value="TreeGrafter"/>
</dbReference>
<evidence type="ECO:0000256" key="5">
    <source>
        <dbReference type="ARBA" id="ARBA00022927"/>
    </source>
</evidence>
<dbReference type="PATRIC" id="fig|980422.3.peg.453"/>
<evidence type="ECO:0000259" key="11">
    <source>
        <dbReference type="Pfam" id="PF02096"/>
    </source>
</evidence>
<keyword evidence="13" id="KW-1185">Reference proteome</keyword>
<accession>R4S0W9</accession>
<organism evidence="12 13">
    <name type="scientific">Strawberry lethal yellows phytoplasma (CPA) str. NZSb11</name>
    <dbReference type="NCBI Taxonomy" id="980422"/>
    <lineage>
        <taxon>Bacteria</taxon>
        <taxon>Bacillati</taxon>
        <taxon>Mycoplasmatota</taxon>
        <taxon>Mollicutes</taxon>
        <taxon>Acholeplasmatales</taxon>
        <taxon>Acholeplasmataceae</taxon>
        <taxon>Candidatus Phytoplasma</taxon>
        <taxon>16SrXII (Stolbur group)</taxon>
    </lineage>
</organism>
<keyword evidence="4 9" id="KW-0812">Transmembrane</keyword>
<feature type="transmembrane region" description="Helical" evidence="10">
    <location>
        <begin position="244"/>
        <end position="263"/>
    </location>
</feature>
<proteinExistence type="inferred from homology"/>
<dbReference type="GO" id="GO:0032977">
    <property type="term" value="F:membrane insertase activity"/>
    <property type="evidence" value="ECO:0007669"/>
    <property type="project" value="InterPro"/>
</dbReference>
<evidence type="ECO:0000256" key="8">
    <source>
        <dbReference type="ARBA" id="ARBA00023186"/>
    </source>
</evidence>
<dbReference type="GO" id="GO:0005886">
    <property type="term" value="C:plasma membrane"/>
    <property type="evidence" value="ECO:0007669"/>
    <property type="project" value="UniProtKB-SubCell"/>
</dbReference>
<dbReference type="InterPro" id="IPR001708">
    <property type="entry name" value="YidC/ALB3/OXA1/COX18"/>
</dbReference>
<dbReference type="Proteomes" id="UP000013941">
    <property type="component" value="Chromosome"/>
</dbReference>
<keyword evidence="2" id="KW-0813">Transport</keyword>
<keyword evidence="7 10" id="KW-0472">Membrane</keyword>
<evidence type="ECO:0000256" key="2">
    <source>
        <dbReference type="ARBA" id="ARBA00022448"/>
    </source>
</evidence>
<dbReference type="PANTHER" id="PTHR12428">
    <property type="entry name" value="OXA1"/>
    <property type="match status" value="1"/>
</dbReference>
<dbReference type="KEGG" id="nzs:SLY_0488"/>
<feature type="transmembrane region" description="Helical" evidence="10">
    <location>
        <begin position="312"/>
        <end position="330"/>
    </location>
</feature>
<dbReference type="InterPro" id="IPR047196">
    <property type="entry name" value="YidC_ALB_C"/>
</dbReference>
<keyword evidence="8" id="KW-0143">Chaperone</keyword>
<comment type="similarity">
    <text evidence="9">Belongs to the OXA1/ALB3/YidC family.</text>
</comment>
<feature type="transmembrane region" description="Helical" evidence="10">
    <location>
        <begin position="418"/>
        <end position="443"/>
    </location>
</feature>
<evidence type="ECO:0000256" key="4">
    <source>
        <dbReference type="ARBA" id="ARBA00022692"/>
    </source>
</evidence>
<feature type="transmembrane region" description="Helical" evidence="10">
    <location>
        <begin position="12"/>
        <end position="29"/>
    </location>
</feature>
<comment type="subcellular location">
    <subcellularLocation>
        <location evidence="1">Cell membrane</location>
        <topology evidence="1">Multi-pass membrane protein</topology>
    </subcellularLocation>
    <subcellularLocation>
        <location evidence="9">Membrane</location>
        <topology evidence="9">Multi-pass membrane protein</topology>
    </subcellularLocation>
</comment>
<sequence length="471" mass="55489">MKNISFKKNLFFPLFLSLTLFLLFFWPSVKMKINILQKVKIENDIFFVYTLNDKHQDIKIDTKTNYDKWKDSQEKEKRFFIGRKKFNINVSEPENKDPKQLPFAFKGNPESKDKVEIIKKLLTVPAGTNIRYIKDKKFEKLRDLLDFKEGTNHTLTNIFHNLEDTKGSEAKLKQISSDKPLELKSKFTLQEGKNEEIIFFVTNVSLPIQFPQYLEWSAFGYLWNVLIVSVGSFLYFFSYPFASLGLGIILTTILFRTLTWPIYTKTTTFTMNMNLIQPEIEKVKQKYALQSDPASAQKMQLEILKVYRKNNFSFWGFLVSFLQLPLFISINQTLGRFIVPGGIFETDKLIEKPFLGFIKFNQPNHWFVVSLLSFLVGLTMFFLNKVSFKKPDYLKKPTHHLTLEQKEKAKQSEKTMKIMSWFMILMMVLFSCSNPILSLYWIVGNTYTIFQTLITRKNMEKKYFLLKNKSL</sequence>
<evidence type="ECO:0000256" key="7">
    <source>
        <dbReference type="ARBA" id="ARBA00023136"/>
    </source>
</evidence>
<dbReference type="AlphaFoldDB" id="R4S0W9"/>
<dbReference type="CDD" id="cd20070">
    <property type="entry name" value="5TM_YidC_Alb3"/>
    <property type="match status" value="1"/>
</dbReference>
<name>R4S0W9_PHYAS</name>
<dbReference type="GO" id="GO:0015031">
    <property type="term" value="P:protein transport"/>
    <property type="evidence" value="ECO:0007669"/>
    <property type="project" value="UniProtKB-KW"/>
</dbReference>
<feature type="transmembrane region" description="Helical" evidence="10">
    <location>
        <begin position="365"/>
        <end position="383"/>
    </location>
</feature>
<dbReference type="InterPro" id="IPR028055">
    <property type="entry name" value="YidC/Oxa/ALB_C"/>
</dbReference>
<reference evidence="12 13" key="1">
    <citation type="journal article" date="2013" name="BMC Genomics">
        <title>Comparison of the complete genome sequence of two closely related isolates of 'Candidatus Phytoplasma australiense' reveals genome plasticity.</title>
        <authorList>
            <person name="Andersen M.T."/>
            <person name="Liefting L.W."/>
            <person name="Havukkala I."/>
            <person name="Beever R.E."/>
        </authorList>
    </citation>
    <scope>NUCLEOTIDE SEQUENCE [LARGE SCALE GENOMIC DNA]</scope>
    <source>
        <strain evidence="12 13">NZSb11</strain>
    </source>
</reference>
<evidence type="ECO:0000256" key="9">
    <source>
        <dbReference type="RuleBase" id="RU003945"/>
    </source>
</evidence>
<keyword evidence="6 10" id="KW-1133">Transmembrane helix</keyword>
<evidence type="ECO:0000313" key="13">
    <source>
        <dbReference type="Proteomes" id="UP000013941"/>
    </source>
</evidence>
<keyword evidence="3" id="KW-1003">Cell membrane</keyword>
<dbReference type="PANTHER" id="PTHR12428:SF65">
    <property type="entry name" value="CYTOCHROME C OXIDASE ASSEMBLY PROTEIN COX18, MITOCHONDRIAL"/>
    <property type="match status" value="1"/>
</dbReference>
<evidence type="ECO:0000256" key="1">
    <source>
        <dbReference type="ARBA" id="ARBA00004651"/>
    </source>
</evidence>
<dbReference type="Pfam" id="PF02096">
    <property type="entry name" value="60KD_IMP"/>
    <property type="match status" value="1"/>
</dbReference>
<evidence type="ECO:0000256" key="10">
    <source>
        <dbReference type="SAM" id="Phobius"/>
    </source>
</evidence>
<dbReference type="EMBL" id="CP002548">
    <property type="protein sequence ID" value="AGL90408.1"/>
    <property type="molecule type" value="Genomic_DNA"/>
</dbReference>
<evidence type="ECO:0000313" key="12">
    <source>
        <dbReference type="EMBL" id="AGL90408.1"/>
    </source>
</evidence>
<protein>
    <submittedName>
        <fullName evidence="12">Membrane protein oxaA 2</fullName>
    </submittedName>
</protein>